<accession>A0ABQ9D4H9</accession>
<evidence type="ECO:0000256" key="2">
    <source>
        <dbReference type="ARBA" id="ARBA00022536"/>
    </source>
</evidence>
<dbReference type="PROSITE" id="PS50026">
    <property type="entry name" value="EGF_3"/>
    <property type="match status" value="7"/>
</dbReference>
<feature type="disulfide bond" evidence="10">
    <location>
        <begin position="1033"/>
        <end position="1042"/>
    </location>
</feature>
<feature type="domain" description="FAS1" evidence="15">
    <location>
        <begin position="1785"/>
        <end position="1926"/>
    </location>
</feature>
<dbReference type="InterPro" id="IPR016187">
    <property type="entry name" value="CTDL_fold"/>
</dbReference>
<feature type="domain" description="FAS1" evidence="15">
    <location>
        <begin position="1269"/>
        <end position="1410"/>
    </location>
</feature>
<keyword evidence="5 13" id="KW-0472">Membrane</keyword>
<keyword evidence="18" id="KW-1185">Reference proteome</keyword>
<evidence type="ECO:0008006" key="19">
    <source>
        <dbReference type="Google" id="ProtNLM"/>
    </source>
</evidence>
<dbReference type="PROSITE" id="PS50963">
    <property type="entry name" value="LINK_2"/>
    <property type="match status" value="1"/>
</dbReference>
<evidence type="ECO:0000313" key="17">
    <source>
        <dbReference type="EMBL" id="KAJ7414803.1"/>
    </source>
</evidence>
<dbReference type="Gene3D" id="3.10.100.10">
    <property type="entry name" value="Mannose-Binding Protein A, subunit A"/>
    <property type="match status" value="1"/>
</dbReference>
<protein>
    <recommendedName>
        <fullName evidence="19">STAB2 protein</fullName>
    </recommendedName>
</protein>
<evidence type="ECO:0000256" key="5">
    <source>
        <dbReference type="ARBA" id="ARBA00023136"/>
    </source>
</evidence>
<evidence type="ECO:0000256" key="1">
    <source>
        <dbReference type="ARBA" id="ARBA00004479"/>
    </source>
</evidence>
<feature type="domain" description="EGF-like" evidence="14">
    <location>
        <begin position="1467"/>
        <end position="1507"/>
    </location>
</feature>
<dbReference type="Gene3D" id="2.10.25.10">
    <property type="entry name" value="Laminin"/>
    <property type="match status" value="8"/>
</dbReference>
<feature type="disulfide bond" evidence="10">
    <location>
        <begin position="989"/>
        <end position="998"/>
    </location>
</feature>
<dbReference type="EMBL" id="WHWB01034030">
    <property type="protein sequence ID" value="KAJ7414803.1"/>
    <property type="molecule type" value="Genomic_DNA"/>
</dbReference>
<evidence type="ECO:0000256" key="7">
    <source>
        <dbReference type="ARBA" id="ARBA00023170"/>
    </source>
</evidence>
<comment type="caution">
    <text evidence="17">The sequence shown here is derived from an EMBL/GenBank/DDBJ whole genome shotgun (WGS) entry which is preliminary data.</text>
</comment>
<feature type="domain" description="EGF-like" evidence="14">
    <location>
        <begin position="1597"/>
        <end position="1639"/>
    </location>
</feature>
<feature type="domain" description="EGF-like" evidence="14">
    <location>
        <begin position="1045"/>
        <end position="1086"/>
    </location>
</feature>
<evidence type="ECO:0000256" key="6">
    <source>
        <dbReference type="ARBA" id="ARBA00023157"/>
    </source>
</evidence>
<feature type="domain" description="Link" evidence="16">
    <location>
        <begin position="1672"/>
        <end position="1765"/>
    </location>
</feature>
<feature type="domain" description="FAS1" evidence="15">
    <location>
        <begin position="1123"/>
        <end position="1258"/>
    </location>
</feature>
<keyword evidence="8" id="KW-0325">Glycoprotein</keyword>
<dbReference type="SUPFAM" id="SSF56436">
    <property type="entry name" value="C-type lectin-like"/>
    <property type="match status" value="1"/>
</dbReference>
<dbReference type="PROSITE" id="PS00022">
    <property type="entry name" value="EGF_1"/>
    <property type="match status" value="3"/>
</dbReference>
<feature type="domain" description="EGF-like" evidence="14">
    <location>
        <begin position="961"/>
        <end position="999"/>
    </location>
</feature>
<feature type="region of interest" description="Disordered" evidence="12">
    <location>
        <begin position="22"/>
        <end position="45"/>
    </location>
</feature>
<evidence type="ECO:0000259" key="15">
    <source>
        <dbReference type="PROSITE" id="PS50213"/>
    </source>
</evidence>
<feature type="compositionally biased region" description="Polar residues" evidence="12">
    <location>
        <begin position="2020"/>
        <end position="2031"/>
    </location>
</feature>
<dbReference type="SUPFAM" id="SSF57184">
    <property type="entry name" value="Growth factor receptor domain"/>
    <property type="match status" value="1"/>
</dbReference>
<dbReference type="Pfam" id="PF02469">
    <property type="entry name" value="Fasciclin"/>
    <property type="match status" value="7"/>
</dbReference>
<dbReference type="SMART" id="SM00181">
    <property type="entry name" value="EGF"/>
    <property type="match status" value="11"/>
</dbReference>
<organism evidence="17 18">
    <name type="scientific">Willisornis vidua</name>
    <name type="common">Xingu scale-backed antbird</name>
    <dbReference type="NCBI Taxonomy" id="1566151"/>
    <lineage>
        <taxon>Eukaryota</taxon>
        <taxon>Metazoa</taxon>
        <taxon>Chordata</taxon>
        <taxon>Craniata</taxon>
        <taxon>Vertebrata</taxon>
        <taxon>Euteleostomi</taxon>
        <taxon>Archelosauria</taxon>
        <taxon>Archosauria</taxon>
        <taxon>Dinosauria</taxon>
        <taxon>Saurischia</taxon>
        <taxon>Theropoda</taxon>
        <taxon>Coelurosauria</taxon>
        <taxon>Aves</taxon>
        <taxon>Neognathae</taxon>
        <taxon>Neoaves</taxon>
        <taxon>Telluraves</taxon>
        <taxon>Australaves</taxon>
        <taxon>Passeriformes</taxon>
        <taxon>Thamnophilidae</taxon>
        <taxon>Willisornis</taxon>
    </lineage>
</organism>
<evidence type="ECO:0000259" key="14">
    <source>
        <dbReference type="PROSITE" id="PS50026"/>
    </source>
</evidence>
<feature type="transmembrane region" description="Helical" evidence="13">
    <location>
        <begin position="1942"/>
        <end position="1962"/>
    </location>
</feature>
<feature type="domain" description="FAS1" evidence="15">
    <location>
        <begin position="772"/>
        <end position="900"/>
    </location>
</feature>
<evidence type="ECO:0000256" key="13">
    <source>
        <dbReference type="SAM" id="Phobius"/>
    </source>
</evidence>
<gene>
    <name evidence="17" type="ORF">WISP_81461</name>
</gene>
<feature type="domain" description="EGF-like" evidence="14">
    <location>
        <begin position="536"/>
        <end position="578"/>
    </location>
</feature>
<dbReference type="PANTHER" id="PTHR24038:SF0">
    <property type="entry name" value="STABILIN-2"/>
    <property type="match status" value="1"/>
</dbReference>
<feature type="domain" description="FAS1" evidence="15">
    <location>
        <begin position="631"/>
        <end position="764"/>
    </location>
</feature>
<feature type="domain" description="FAS1" evidence="15">
    <location>
        <begin position="306"/>
        <end position="452"/>
    </location>
</feature>
<name>A0ABQ9D4H9_9PASS</name>
<dbReference type="Gene3D" id="2.170.300.10">
    <property type="entry name" value="Tie2 ligand-binding domain superfamily"/>
    <property type="match status" value="1"/>
</dbReference>
<dbReference type="PANTHER" id="PTHR24038">
    <property type="entry name" value="STABILIN"/>
    <property type="match status" value="1"/>
</dbReference>
<evidence type="ECO:0000313" key="18">
    <source>
        <dbReference type="Proteomes" id="UP001145742"/>
    </source>
</evidence>
<dbReference type="Pfam" id="PF00193">
    <property type="entry name" value="Xlink"/>
    <property type="match status" value="1"/>
</dbReference>
<dbReference type="SMART" id="SM00179">
    <property type="entry name" value="EGF_CA"/>
    <property type="match status" value="2"/>
</dbReference>
<sequence>MELGDARGLGYFAIPGLAKETIKEPEGKGEKKHKAEPKISKTSPPFLLDTKRYSTKLNKYPAKAGTKEWDVAMGYHHSEEKILQDSAFREKPEPFLPPHQTMKKQCDQKLLIRMKTECVPCSLNLDTQCPVGYTKITNSTGIPDCSMSRRSCITMQQERTLCTGHNWKWNMHLSAINPCSKEVCNPNANCIYLGPNQHKCTCQEGYQGDGQVCLPIDPCQAAHGNCPAQSTTCIYDSPGKIKDLLNNKQKAQYFVKLHVIAGQLDTSSLNNTSVIYTLTGKSGEISKGEKDNQLIIRLQGGRRKGKLLQGNIIASNGILHIIDKAMDNVEPRIEGSKEKTGLGMDLQQDNRPYTVFVPSNEALSNMNAEALDYLLSAEGSWKLLELVRYHIVSNTELEVASLVSIDHIRTMAKQFIYFNRTSTGQVLVSGAKMEETDIVAKNGRIYTLEGVLIPPTIVPILPHRCDETRSQVTKVVYRIHWLLVHRIQSPSNQSVAKASLALIAVHVQEVSPNPAQETGSCVCKSGYEGNGLSCSKVDPCAALNLGGCNINAECIQTGPGEHTCVCQAGWTGDGRDCSAINNCLLPIAAGCHENATCIYIGPGQATCQFESSHGWRCVCPEGYEGDGTICYGNAADELSTLSEAAAFNQWVNEAKINSVLSTTSNLTVLVPSLQAIENMDEDEKDFWMSKSNIPTLLKYHVLTGAYSFADFQNLSSSDMLPTSLQSKFLHLSKENGNLTLEGAHIVASDIASTNGVIHVIDKVLTPLRGTAMPRLLARLEQMPDYSIFRGYILQYNLANEIEAASTYTVFAPDNDAIENYLRDKKSATLDEGQIRYHVVLDEKLLKNNMHNGMHRETMLGFSYQVGFFLHNSQLFINEAPISSTNIATDKGIIHGLGKVLEIQKNRCDINDTVIIAGERKYCVLTENHVRTYTIQIGCKPKCAKTIITRECCAGFFGQQCQPCPGKAGNACFGNGICLDGINGTGICECEEGFVGTACESCVEGKYGRNCDQACTCVHGKCSSGIDGDGSCECDVGWRGVMCETAINACEISHGGCSAKAECRRTTPGNRACICNAGYTGDGIVCIEINPCLENNGGCDRNAECTQTGPNQNNGGCSEFAICNDTELTERTCTCKPNYIGDGFQCRGNIFQAFSIKDVTGPGPFTLFVPHTDTLNTDPRVKDWIAKGVMAQILRYHIVGCANLLYSDLTTITNITSLHGDLIHISYSQNSLILNNKAEIILSDAVGTNGVIHVINQILVPSHMQDFPLKKESLKMVAAKHGYNLFSSLLEKNNLLGLINDPIHKPVTLFWPTDTAIRGLPQEQQDFLFKKSNTDKLVQYLKFHIVRDAAVLAYQLPSSTSLKTLQGSSLSVSCGDNNEIGALFLNDKQCKIVQRQLEFDGGIAYGINCLLMEPSLGGRCDSFFTVDFMEGISWCTYESYGLRRDGCRRNCSMVIHTAKCCKGYFGPDCQACPGGSETPCNNHGSCNDGYTGTGECHCNSGFNGTSCELCLSGRYGFNCRPLPPVCSPSCSPNAICTENKTCQCKPLYDGDGITCTAAELCKQNNGGCHKMAECTQLGVKVFCSCQKGYKGDGFTCLPINPCADGFNGGCHEHAICTVMGPDKRKCECKNNYIGDGLNCTVMQRPLDRCLQDNGQCHPDADCADLHFQDTTIGVFHLRSPQGQYKMTYEKAKEACANESATIATYNQLLYAQKARYHLCSAGWLDGERVGYPTGFSSPNCGSGYVGVVDYGRRVNLSETWDVFCYREKEVNCTCKPGYVGDGFSCSGNLLQVLMSFPTLTKFLSDIMAYSNSSRKGREFLQYLTDLSVHATLFAPNDSGLKENETLSGRDIEYHLSNASIMFYEDLTNGTTLLTHLGKKLLITNTSSQEHQAPTAEQNEIRYVDRSAIVEWDIIASNGIIHIISEPLKAPPEPASLHASTGTGIFFGICLVTGIVALIGYCYLRFRKRNTSFQHFKSKDDTDTTSLEKSQPSNITNPSYESSSAQTPPEPAYDLFSDSDDQQLVMSGPHDQN</sequence>
<dbReference type="InterPro" id="IPR016186">
    <property type="entry name" value="C-type_lectin-like/link_sf"/>
</dbReference>
<dbReference type="Gene3D" id="2.30.180.10">
    <property type="entry name" value="FAS1 domain"/>
    <property type="match status" value="7"/>
</dbReference>
<keyword evidence="4 13" id="KW-1133">Transmembrane helix</keyword>
<dbReference type="PROSITE" id="PS50213">
    <property type="entry name" value="FAS1"/>
    <property type="match status" value="6"/>
</dbReference>
<keyword evidence="7" id="KW-0675">Receptor</keyword>
<comment type="caution">
    <text evidence="10">Lacks conserved residue(s) required for the propagation of feature annotation.</text>
</comment>
<dbReference type="InterPro" id="IPR009030">
    <property type="entry name" value="Growth_fac_rcpt_cys_sf"/>
</dbReference>
<keyword evidence="9" id="KW-0424">Laminin EGF-like domain</keyword>
<evidence type="ECO:0000259" key="16">
    <source>
        <dbReference type="PROSITE" id="PS50963"/>
    </source>
</evidence>
<keyword evidence="3 13" id="KW-0812">Transmembrane</keyword>
<keyword evidence="6 10" id="KW-1015">Disulfide bond</keyword>
<feature type="region of interest" description="Disordered" evidence="12">
    <location>
        <begin position="1975"/>
        <end position="2031"/>
    </location>
</feature>
<evidence type="ECO:0000256" key="9">
    <source>
        <dbReference type="ARBA" id="ARBA00023292"/>
    </source>
</evidence>
<dbReference type="Proteomes" id="UP001145742">
    <property type="component" value="Unassembled WGS sequence"/>
</dbReference>
<feature type="compositionally biased region" description="Polar residues" evidence="12">
    <location>
        <begin position="1982"/>
        <end position="2005"/>
    </location>
</feature>
<feature type="domain" description="EGF-like" evidence="14">
    <location>
        <begin position="1006"/>
        <end position="1043"/>
    </location>
</feature>
<keyword evidence="2 10" id="KW-0245">EGF-like domain</keyword>
<feature type="disulfide bond" evidence="11">
    <location>
        <begin position="1694"/>
        <end position="1763"/>
    </location>
</feature>
<feature type="disulfide bond" evidence="10">
    <location>
        <begin position="1014"/>
        <end position="1031"/>
    </location>
</feature>
<dbReference type="PROSITE" id="PS01186">
    <property type="entry name" value="EGF_2"/>
    <property type="match status" value="4"/>
</dbReference>
<proteinExistence type="predicted"/>
<dbReference type="SMART" id="SM00554">
    <property type="entry name" value="FAS1"/>
    <property type="match status" value="7"/>
</dbReference>
<dbReference type="SMART" id="SM00445">
    <property type="entry name" value="LINK"/>
    <property type="match status" value="1"/>
</dbReference>
<dbReference type="Pfam" id="PF12947">
    <property type="entry name" value="EGF_3"/>
    <property type="match status" value="5"/>
</dbReference>
<evidence type="ECO:0000256" key="10">
    <source>
        <dbReference type="PROSITE-ProRule" id="PRU00076"/>
    </source>
</evidence>
<dbReference type="InterPro" id="IPR000782">
    <property type="entry name" value="FAS1_domain"/>
</dbReference>
<dbReference type="InterPro" id="IPR000742">
    <property type="entry name" value="EGF"/>
</dbReference>
<dbReference type="SUPFAM" id="SSF82153">
    <property type="entry name" value="FAS1 domain"/>
    <property type="match status" value="7"/>
</dbReference>
<evidence type="ECO:0000256" key="11">
    <source>
        <dbReference type="PROSITE-ProRule" id="PRU00323"/>
    </source>
</evidence>
<evidence type="ECO:0000256" key="4">
    <source>
        <dbReference type="ARBA" id="ARBA00022989"/>
    </source>
</evidence>
<dbReference type="InterPro" id="IPR024731">
    <property type="entry name" value="NELL2-like_EGF"/>
</dbReference>
<dbReference type="SUPFAM" id="SSF57196">
    <property type="entry name" value="EGF/Laminin"/>
    <property type="match status" value="2"/>
</dbReference>
<dbReference type="InterPro" id="IPR002049">
    <property type="entry name" value="LE_dom"/>
</dbReference>
<dbReference type="InterPro" id="IPR000538">
    <property type="entry name" value="Link_dom"/>
</dbReference>
<evidence type="ECO:0000256" key="12">
    <source>
        <dbReference type="SAM" id="MobiDB-lite"/>
    </source>
</evidence>
<evidence type="ECO:0000256" key="3">
    <source>
        <dbReference type="ARBA" id="ARBA00022692"/>
    </source>
</evidence>
<evidence type="ECO:0000256" key="8">
    <source>
        <dbReference type="ARBA" id="ARBA00023180"/>
    </source>
</evidence>
<comment type="subcellular location">
    <subcellularLocation>
        <location evidence="1">Membrane</location>
        <topology evidence="1">Single-pass type I membrane protein</topology>
    </subcellularLocation>
</comment>
<dbReference type="PROSITE" id="PS01248">
    <property type="entry name" value="EGF_LAM_1"/>
    <property type="match status" value="1"/>
</dbReference>
<feature type="disulfide bond" evidence="11">
    <location>
        <begin position="1718"/>
        <end position="1739"/>
    </location>
</feature>
<dbReference type="CDD" id="cd00055">
    <property type="entry name" value="EGF_Lam"/>
    <property type="match status" value="1"/>
</dbReference>
<dbReference type="InterPro" id="IPR036378">
    <property type="entry name" value="FAS1_dom_sf"/>
</dbReference>
<feature type="domain" description="EGF-like" evidence="14">
    <location>
        <begin position="175"/>
        <end position="214"/>
    </location>
</feature>
<dbReference type="InterPro" id="IPR001881">
    <property type="entry name" value="EGF-like_Ca-bd_dom"/>
</dbReference>
<reference evidence="17" key="1">
    <citation type="submission" date="2019-10" db="EMBL/GenBank/DDBJ databases">
        <authorList>
            <person name="Soares A.E.R."/>
            <person name="Aleixo A."/>
            <person name="Schneider P."/>
            <person name="Miyaki C.Y."/>
            <person name="Schneider M.P."/>
            <person name="Mello C."/>
            <person name="Vasconcelos A.T.R."/>
        </authorList>
    </citation>
    <scope>NUCLEOTIDE SEQUENCE</scope>
    <source>
        <tissue evidence="17">Muscle</tissue>
    </source>
</reference>
<feature type="disulfide bond" evidence="10">
    <location>
        <begin position="1497"/>
        <end position="1506"/>
    </location>
</feature>